<comment type="caution">
    <text evidence="1">The sequence shown here is derived from an EMBL/GenBank/DDBJ whole genome shotgun (WGS) entry which is preliminary data.</text>
</comment>
<dbReference type="InParanoid" id="A0A3R7F969"/>
<dbReference type="Proteomes" id="UP000286415">
    <property type="component" value="Unassembled WGS sequence"/>
</dbReference>
<proteinExistence type="predicted"/>
<accession>A0A3R7F969</accession>
<gene>
    <name evidence="1" type="ORF">CSKR_111579</name>
</gene>
<organism evidence="1 2">
    <name type="scientific">Clonorchis sinensis</name>
    <name type="common">Chinese liver fluke</name>
    <dbReference type="NCBI Taxonomy" id="79923"/>
    <lineage>
        <taxon>Eukaryota</taxon>
        <taxon>Metazoa</taxon>
        <taxon>Spiralia</taxon>
        <taxon>Lophotrochozoa</taxon>
        <taxon>Platyhelminthes</taxon>
        <taxon>Trematoda</taxon>
        <taxon>Digenea</taxon>
        <taxon>Opisthorchiida</taxon>
        <taxon>Opisthorchiata</taxon>
        <taxon>Opisthorchiidae</taxon>
        <taxon>Clonorchis</taxon>
    </lineage>
</organism>
<sequence length="208" mass="23960">MDFSTLDHPTVTRSTLICKQILFCERLTWNPAECLVCDVSRQLNVLHQAASCSSCCDIRETGRGMSKNFQQPCLRCGVVYLRTPTEQLQTIEQGNKTLICISFTKLNIHLLLERVLLNVSGYSLTRRKVDLREDILLARLISSIHRYTDMFEECKSRSIALHFVDAKPLPKNWTTLNSVACVFQIDKVLLWRDMNTWVLETLQDSPHQ</sequence>
<evidence type="ECO:0000313" key="2">
    <source>
        <dbReference type="Proteomes" id="UP000286415"/>
    </source>
</evidence>
<name>A0A3R7F969_CLOSI</name>
<reference evidence="1 2" key="1">
    <citation type="journal article" date="2018" name="Biotechnol. Adv.">
        <title>Improved genomic resources and new bioinformatic workflow for the carcinogenic parasite Clonorchis sinensis: Biotechnological implications.</title>
        <authorList>
            <person name="Wang D."/>
            <person name="Korhonen P.K."/>
            <person name="Gasser R.B."/>
            <person name="Young N.D."/>
        </authorList>
    </citation>
    <scope>NUCLEOTIDE SEQUENCE [LARGE SCALE GENOMIC DNA]</scope>
    <source>
        <strain evidence="1">Cs-k2</strain>
    </source>
</reference>
<protein>
    <submittedName>
        <fullName evidence="1">Uncharacterized protein</fullName>
    </submittedName>
</protein>
<dbReference type="EMBL" id="NIRI02000010">
    <property type="protein sequence ID" value="KAG5453637.1"/>
    <property type="molecule type" value="Genomic_DNA"/>
</dbReference>
<dbReference type="AlphaFoldDB" id="A0A3R7F969"/>
<keyword evidence="2" id="KW-1185">Reference proteome</keyword>
<evidence type="ECO:0000313" key="1">
    <source>
        <dbReference type="EMBL" id="KAG5453637.1"/>
    </source>
</evidence>
<reference evidence="1 2" key="2">
    <citation type="journal article" date="2021" name="Genomics">
        <title>High-quality reference genome for Clonorchis sinensis.</title>
        <authorList>
            <person name="Young N.D."/>
            <person name="Stroehlein A.J."/>
            <person name="Kinkar L."/>
            <person name="Wang T."/>
            <person name="Sohn W.M."/>
            <person name="Chang B.C.H."/>
            <person name="Kaur P."/>
            <person name="Weisz D."/>
            <person name="Dudchenko O."/>
            <person name="Aiden E.L."/>
            <person name="Korhonen P.K."/>
            <person name="Gasser R.B."/>
        </authorList>
    </citation>
    <scope>NUCLEOTIDE SEQUENCE [LARGE SCALE GENOMIC DNA]</scope>
    <source>
        <strain evidence="1">Cs-k2</strain>
    </source>
</reference>